<dbReference type="Proteomes" id="UP000036176">
    <property type="component" value="Unassembled WGS sequence"/>
</dbReference>
<organism evidence="2 3">
    <name type="scientific">Mycolicibacterium chubuense</name>
    <name type="common">Mycobacterium chubuense</name>
    <dbReference type="NCBI Taxonomy" id="1800"/>
    <lineage>
        <taxon>Bacteria</taxon>
        <taxon>Bacillati</taxon>
        <taxon>Actinomycetota</taxon>
        <taxon>Actinomycetes</taxon>
        <taxon>Mycobacteriales</taxon>
        <taxon>Mycobacteriaceae</taxon>
        <taxon>Mycolicibacterium</taxon>
    </lineage>
</organism>
<protein>
    <recommendedName>
        <fullName evidence="4">Sulfocyanin (SoxE)</fullName>
    </recommendedName>
</protein>
<dbReference type="AlphaFoldDB" id="A0A0J6WLU1"/>
<dbReference type="OrthoDB" id="7431902at2"/>
<keyword evidence="1" id="KW-0479">Metal-binding</keyword>
<evidence type="ECO:0008006" key="4">
    <source>
        <dbReference type="Google" id="ProtNLM"/>
    </source>
</evidence>
<evidence type="ECO:0000313" key="3">
    <source>
        <dbReference type="Proteomes" id="UP000036176"/>
    </source>
</evidence>
<dbReference type="EMBL" id="JYNX01000027">
    <property type="protein sequence ID" value="KMO82707.1"/>
    <property type="molecule type" value="Genomic_DNA"/>
</dbReference>
<accession>A0A0J6WLU1</accession>
<dbReference type="GO" id="GO:0046872">
    <property type="term" value="F:metal ion binding"/>
    <property type="evidence" value="ECO:0007669"/>
    <property type="project" value="UniProtKB-KW"/>
</dbReference>
<keyword evidence="3" id="KW-1185">Reference proteome</keyword>
<dbReference type="SUPFAM" id="SSF49503">
    <property type="entry name" value="Cupredoxins"/>
    <property type="match status" value="1"/>
</dbReference>
<dbReference type="InterPro" id="IPR008972">
    <property type="entry name" value="Cupredoxin"/>
</dbReference>
<dbReference type="PATRIC" id="fig|1800.3.peg.1548"/>
<gene>
    <name evidence="2" type="ORF">MCHUDSM44219_01539</name>
</gene>
<evidence type="ECO:0000256" key="1">
    <source>
        <dbReference type="ARBA" id="ARBA00022723"/>
    </source>
</evidence>
<evidence type="ECO:0000313" key="2">
    <source>
        <dbReference type="EMBL" id="KMO82707.1"/>
    </source>
</evidence>
<dbReference type="InterPro" id="IPR033138">
    <property type="entry name" value="Cu_oxidase_CS"/>
</dbReference>
<reference evidence="2 3" key="1">
    <citation type="journal article" date="2015" name="Genome Biol. Evol.">
        <title>Characterization of Three Mycobacterium spp. with Potential Use in Bioremediation by Genome Sequencing and Comparative Genomics.</title>
        <authorList>
            <person name="Das S."/>
            <person name="Pettersson B.M."/>
            <person name="Behra P.R."/>
            <person name="Ramesh M."/>
            <person name="Dasgupta S."/>
            <person name="Bhattacharya A."/>
            <person name="Kirsebom L.A."/>
        </authorList>
    </citation>
    <scope>NUCLEOTIDE SEQUENCE [LARGE SCALE GENOMIC DNA]</scope>
    <source>
        <strain evidence="2 3">DSM 44219</strain>
    </source>
</reference>
<name>A0A0J6WLU1_MYCCU</name>
<proteinExistence type="predicted"/>
<dbReference type="RefSeq" id="WP_048417608.1">
    <property type="nucleotide sequence ID" value="NZ_JYNX01000027.1"/>
</dbReference>
<dbReference type="Gene3D" id="2.60.40.420">
    <property type="entry name" value="Cupredoxins - blue copper proteins"/>
    <property type="match status" value="1"/>
</dbReference>
<dbReference type="PROSITE" id="PS00079">
    <property type="entry name" value="MULTICOPPER_OXIDASE1"/>
    <property type="match status" value="1"/>
</dbReference>
<sequence precursor="true">MSASPGRRLWPVLAVAAASLVLGVATTAGLYAAQTSSGPVAGHYPATVTSCDAPSLPGAVVDVTLTDMGPMMGPGMMHPDATDQSRWPRRGMMGMMRVLVAQRSVPAGEVSFRVLNAGWMPHELVVLPLPQGQGPGHRTIGSDGTVDEAGNVGEASRTCGAGAGDEASTEAGIAPGESGWTAITLPPGRYELLCNFAGHYGAGMFSMLDVTRR</sequence>
<comment type="caution">
    <text evidence="2">The sequence shown here is derived from an EMBL/GenBank/DDBJ whole genome shotgun (WGS) entry which is preliminary data.</text>
</comment>